<comment type="caution">
    <text evidence="1">The sequence shown here is derived from an EMBL/GenBank/DDBJ whole genome shotgun (WGS) entry which is preliminary data.</text>
</comment>
<proteinExistence type="predicted"/>
<sequence>MITITVLPGELIDEKTAYGKIPMLPKLVKSGKFQHPVDAKELL</sequence>
<protein>
    <submittedName>
        <fullName evidence="1">Uncharacterized protein</fullName>
    </submittedName>
</protein>
<dbReference type="RefSeq" id="WP_281410096.1">
    <property type="nucleotide sequence ID" value="NZ_JACGXN010000001.1"/>
</dbReference>
<reference evidence="1 2" key="1">
    <citation type="submission" date="2020-07" db="EMBL/GenBank/DDBJ databases">
        <title>Genomic Encyclopedia of Type Strains, Phase IV (KMG-V): Genome sequencing to study the core and pangenomes of soil and plant-associated prokaryotes.</title>
        <authorList>
            <person name="Whitman W."/>
        </authorList>
    </citation>
    <scope>NUCLEOTIDE SEQUENCE [LARGE SCALE GENOMIC DNA]</scope>
    <source>
        <strain evidence="1 2">AN3</strain>
    </source>
</reference>
<evidence type="ECO:0000313" key="2">
    <source>
        <dbReference type="Proteomes" id="UP000549052"/>
    </source>
</evidence>
<dbReference type="AlphaFoldDB" id="A0A839EGF1"/>
<accession>A0A839EGF1</accession>
<organism evidence="1 2">
    <name type="scientific">Phyllobacterium myrsinacearum</name>
    <dbReference type="NCBI Taxonomy" id="28101"/>
    <lineage>
        <taxon>Bacteria</taxon>
        <taxon>Pseudomonadati</taxon>
        <taxon>Pseudomonadota</taxon>
        <taxon>Alphaproteobacteria</taxon>
        <taxon>Hyphomicrobiales</taxon>
        <taxon>Phyllobacteriaceae</taxon>
        <taxon>Phyllobacterium</taxon>
    </lineage>
</organism>
<name>A0A839EGF1_9HYPH</name>
<dbReference type="EMBL" id="JACGXN010000001">
    <property type="protein sequence ID" value="MBA8877972.1"/>
    <property type="molecule type" value="Genomic_DNA"/>
</dbReference>
<dbReference type="Proteomes" id="UP000549052">
    <property type="component" value="Unassembled WGS sequence"/>
</dbReference>
<keyword evidence="2" id="KW-1185">Reference proteome</keyword>
<gene>
    <name evidence="1" type="ORF">FHW16_001654</name>
</gene>
<evidence type="ECO:0000313" key="1">
    <source>
        <dbReference type="EMBL" id="MBA8877972.1"/>
    </source>
</evidence>